<evidence type="ECO:0000313" key="1">
    <source>
        <dbReference type="EMBL" id="ACA46481.1"/>
    </source>
</evidence>
<dbReference type="EMBL" id="CP000939">
    <property type="protein sequence ID" value="ACA46481.1"/>
    <property type="molecule type" value="Genomic_DNA"/>
</dbReference>
<name>B1IFR8_CLOBK</name>
<proteinExistence type="predicted"/>
<evidence type="ECO:0000313" key="2">
    <source>
        <dbReference type="Proteomes" id="UP000008541"/>
    </source>
</evidence>
<dbReference type="KEGG" id="cbb:CLD_2547"/>
<dbReference type="AlphaFoldDB" id="B1IFR8"/>
<sequence length="44" mass="5173">MISININNMKYAGGNSKKYIMKYNRVTAFLKNKFIIDTMNIKKN</sequence>
<reference evidence="1 2" key="1">
    <citation type="journal article" date="2007" name="PLoS ONE">
        <title>Analysis of the neurotoxin complex genes in Clostridium botulinum A1-A4 and B1 strains: BoNT/A3, /Ba4 and /B1 clusters are located within plasmids.</title>
        <authorList>
            <person name="Smith T.J."/>
            <person name="Hill K.K."/>
            <person name="Foley B.T."/>
            <person name="Detter J.C."/>
            <person name="Munk A.C."/>
            <person name="Bruce D.C."/>
            <person name="Doggett N.A."/>
            <person name="Smith L.A."/>
            <person name="Marks J.D."/>
            <person name="Xie G."/>
            <person name="Brettin T.S."/>
        </authorList>
    </citation>
    <scope>NUCLEOTIDE SEQUENCE [LARGE SCALE GENOMIC DNA]</scope>
    <source>
        <strain evidence="2">Okra / Type B1</strain>
    </source>
</reference>
<accession>B1IFR8</accession>
<dbReference type="HOGENOM" id="CLU_3214325_0_0_9"/>
<organism evidence="1 2">
    <name type="scientific">Clostridium botulinum (strain Okra / Type B1)</name>
    <dbReference type="NCBI Taxonomy" id="498213"/>
    <lineage>
        <taxon>Bacteria</taxon>
        <taxon>Bacillati</taxon>
        <taxon>Bacillota</taxon>
        <taxon>Clostridia</taxon>
        <taxon>Eubacteriales</taxon>
        <taxon>Clostridiaceae</taxon>
        <taxon>Clostridium</taxon>
    </lineage>
</organism>
<dbReference type="Proteomes" id="UP000008541">
    <property type="component" value="Chromosome"/>
</dbReference>
<gene>
    <name evidence="1" type="ordered locus">CLD_2547</name>
</gene>
<protein>
    <submittedName>
        <fullName evidence="1">Uncharacterized protein</fullName>
    </submittedName>
</protein>